<comment type="caution">
    <text evidence="4">The sequence shown here is derived from an EMBL/GenBank/DDBJ whole genome shotgun (WGS) entry which is preliminary data.</text>
</comment>
<sequence length="290" mass="33056">MNYIKEMNAFYDWLELNELSPSAINLWYALMHINNKAGWIETFTVAESVLCVKTGLTDRTLRKVRNELKQKNRIDFVSRKGGKAPIYKLISFFSTENISAPIISTEINSAVSVTGSVIDSVTDDVTGSSTLNKLNETKLNKTNISTATRVNYFDEYMLCFSGQPNPIQIQEINSFIDQDGLNEEVICASFKKAAEAGAKYPYARSILNSWAKKGIKTIQDVENEQNIHEQRKQQQRQKPRRGTVPIRTEKLPDWFDEEQHKPEKPKQPSDDISRKRAELNETLMKLKTGG</sequence>
<name>A0A4R1AV70_9BACI</name>
<evidence type="ECO:0000313" key="4">
    <source>
        <dbReference type="EMBL" id="TCJ01344.1"/>
    </source>
</evidence>
<evidence type="ECO:0000259" key="3">
    <source>
        <dbReference type="Pfam" id="PF07261"/>
    </source>
</evidence>
<dbReference type="NCBIfam" id="TIGR01446">
    <property type="entry name" value="DnaD_dom"/>
    <property type="match status" value="1"/>
</dbReference>
<feature type="compositionally biased region" description="Basic and acidic residues" evidence="2">
    <location>
        <begin position="247"/>
        <end position="279"/>
    </location>
</feature>
<dbReference type="Proteomes" id="UP000293846">
    <property type="component" value="Unassembled WGS sequence"/>
</dbReference>
<gene>
    <name evidence="4" type="ORF">E0Y62_24525</name>
</gene>
<protein>
    <submittedName>
        <fullName evidence="4">DnaD domain protein</fullName>
    </submittedName>
</protein>
<dbReference type="InterPro" id="IPR006343">
    <property type="entry name" value="DnaB/C_C"/>
</dbReference>
<reference evidence="4 5" key="1">
    <citation type="submission" date="2019-03" db="EMBL/GenBank/DDBJ databases">
        <authorList>
            <person name="Jensen L."/>
            <person name="Storgaard J."/>
            <person name="Sulaj E."/>
            <person name="Schramm A."/>
            <person name="Marshall I.P.G."/>
        </authorList>
    </citation>
    <scope>NUCLEOTIDE SEQUENCE [LARGE SCALE GENOMIC DNA]</scope>
    <source>
        <strain evidence="4 5">2017H2G3</strain>
    </source>
</reference>
<accession>A0A4R1AV70</accession>
<dbReference type="PANTHER" id="PTHR37293:SF5">
    <property type="entry name" value="DNA REPLICATION PROTEIN"/>
    <property type="match status" value="1"/>
</dbReference>
<evidence type="ECO:0000256" key="2">
    <source>
        <dbReference type="SAM" id="MobiDB-lite"/>
    </source>
</evidence>
<dbReference type="Gene3D" id="1.10.10.630">
    <property type="entry name" value="DnaD domain-like"/>
    <property type="match status" value="1"/>
</dbReference>
<dbReference type="AlphaFoldDB" id="A0A4R1AV70"/>
<keyword evidence="5" id="KW-1185">Reference proteome</keyword>
<proteinExistence type="inferred from homology"/>
<feature type="region of interest" description="Disordered" evidence="2">
    <location>
        <begin position="228"/>
        <end position="290"/>
    </location>
</feature>
<evidence type="ECO:0000256" key="1">
    <source>
        <dbReference type="ARBA" id="ARBA00093462"/>
    </source>
</evidence>
<dbReference type="Pfam" id="PF07261">
    <property type="entry name" value="DnaB_2"/>
    <property type="match status" value="1"/>
</dbReference>
<dbReference type="InterPro" id="IPR034829">
    <property type="entry name" value="DnaD-like_sf"/>
</dbReference>
<evidence type="ECO:0000313" key="5">
    <source>
        <dbReference type="Proteomes" id="UP000293846"/>
    </source>
</evidence>
<dbReference type="InterPro" id="IPR053162">
    <property type="entry name" value="DnaD"/>
</dbReference>
<comment type="similarity">
    <text evidence="1">Belongs to the DnaB/DnaD family.</text>
</comment>
<dbReference type="SUPFAM" id="SSF158499">
    <property type="entry name" value="DnaD domain-like"/>
    <property type="match status" value="1"/>
</dbReference>
<dbReference type="RefSeq" id="WP_131239035.1">
    <property type="nucleotide sequence ID" value="NZ_SJTH01000067.1"/>
</dbReference>
<feature type="domain" description="DnaB/C C-terminal" evidence="3">
    <location>
        <begin position="160"/>
        <end position="224"/>
    </location>
</feature>
<dbReference type="PANTHER" id="PTHR37293">
    <property type="entry name" value="PHAGE REPLICATION PROTEIN-RELATED"/>
    <property type="match status" value="1"/>
</dbReference>
<dbReference type="EMBL" id="SJTH01000067">
    <property type="protein sequence ID" value="TCJ01344.1"/>
    <property type="molecule type" value="Genomic_DNA"/>
</dbReference>
<dbReference type="OrthoDB" id="1047417at2"/>
<organism evidence="4 5">
    <name type="scientific">Cytobacillus praedii</name>
    <dbReference type="NCBI Taxonomy" id="1742358"/>
    <lineage>
        <taxon>Bacteria</taxon>
        <taxon>Bacillati</taxon>
        <taxon>Bacillota</taxon>
        <taxon>Bacilli</taxon>
        <taxon>Bacillales</taxon>
        <taxon>Bacillaceae</taxon>
        <taxon>Cytobacillus</taxon>
    </lineage>
</organism>